<feature type="region of interest" description="Disordered" evidence="5">
    <location>
        <begin position="149"/>
        <end position="180"/>
    </location>
</feature>
<evidence type="ECO:0000256" key="1">
    <source>
        <dbReference type="ARBA" id="ARBA00022737"/>
    </source>
</evidence>
<accession>A0AAW2D8C9</accession>
<feature type="domain" description="Disease resistance N-terminal" evidence="6">
    <location>
        <begin position="11"/>
        <end position="98"/>
    </location>
</feature>
<gene>
    <name evidence="7" type="ORF">SO802_008342</name>
</gene>
<dbReference type="InterPro" id="IPR041118">
    <property type="entry name" value="Rx_N"/>
</dbReference>
<dbReference type="EMBL" id="JAZDWU010000003">
    <property type="protein sequence ID" value="KAL0006840.1"/>
    <property type="molecule type" value="Genomic_DNA"/>
</dbReference>
<dbReference type="CDD" id="cd14798">
    <property type="entry name" value="RX-CC_like"/>
    <property type="match status" value="1"/>
</dbReference>
<dbReference type="AlphaFoldDB" id="A0AAW2D8C9"/>
<evidence type="ECO:0000256" key="2">
    <source>
        <dbReference type="ARBA" id="ARBA00022741"/>
    </source>
</evidence>
<keyword evidence="3" id="KW-0611">Plant defense</keyword>
<keyword evidence="1" id="KW-0677">Repeat</keyword>
<keyword evidence="4" id="KW-0067">ATP-binding</keyword>
<dbReference type="PANTHER" id="PTHR36766:SF70">
    <property type="entry name" value="DISEASE RESISTANCE PROTEIN RGA4"/>
    <property type="match status" value="1"/>
</dbReference>
<dbReference type="Gene3D" id="1.20.5.4130">
    <property type="match status" value="1"/>
</dbReference>
<dbReference type="GO" id="GO:0006952">
    <property type="term" value="P:defense response"/>
    <property type="evidence" value="ECO:0007669"/>
    <property type="project" value="UniProtKB-KW"/>
</dbReference>
<evidence type="ECO:0000256" key="5">
    <source>
        <dbReference type="SAM" id="MobiDB-lite"/>
    </source>
</evidence>
<keyword evidence="2" id="KW-0547">Nucleotide-binding</keyword>
<dbReference type="PANTHER" id="PTHR36766">
    <property type="entry name" value="PLANT BROAD-SPECTRUM MILDEW RESISTANCE PROTEIN RPW8"/>
    <property type="match status" value="1"/>
</dbReference>
<reference evidence="7 8" key="1">
    <citation type="submission" date="2024-01" db="EMBL/GenBank/DDBJ databases">
        <title>A telomere-to-telomere, gap-free genome of sweet tea (Lithocarpus litseifolius).</title>
        <authorList>
            <person name="Zhou J."/>
        </authorList>
    </citation>
    <scope>NUCLEOTIDE SEQUENCE [LARGE SCALE GENOMIC DNA]</scope>
    <source>
        <strain evidence="7">Zhou-2022a</strain>
        <tissue evidence="7">Leaf</tissue>
    </source>
</reference>
<name>A0AAW2D8C9_9ROSI</name>
<dbReference type="Pfam" id="PF18052">
    <property type="entry name" value="Rx_N"/>
    <property type="match status" value="1"/>
</dbReference>
<proteinExistence type="predicted"/>
<evidence type="ECO:0000256" key="3">
    <source>
        <dbReference type="ARBA" id="ARBA00022821"/>
    </source>
</evidence>
<evidence type="ECO:0000313" key="8">
    <source>
        <dbReference type="Proteomes" id="UP001459277"/>
    </source>
</evidence>
<organism evidence="7 8">
    <name type="scientific">Lithocarpus litseifolius</name>
    <dbReference type="NCBI Taxonomy" id="425828"/>
    <lineage>
        <taxon>Eukaryota</taxon>
        <taxon>Viridiplantae</taxon>
        <taxon>Streptophyta</taxon>
        <taxon>Embryophyta</taxon>
        <taxon>Tracheophyta</taxon>
        <taxon>Spermatophyta</taxon>
        <taxon>Magnoliopsida</taxon>
        <taxon>eudicotyledons</taxon>
        <taxon>Gunneridae</taxon>
        <taxon>Pentapetalae</taxon>
        <taxon>rosids</taxon>
        <taxon>fabids</taxon>
        <taxon>Fagales</taxon>
        <taxon>Fagaceae</taxon>
        <taxon>Lithocarpus</taxon>
    </lineage>
</organism>
<dbReference type="InterPro" id="IPR038005">
    <property type="entry name" value="RX-like_CC"/>
</dbReference>
<protein>
    <recommendedName>
        <fullName evidence="6">Disease resistance N-terminal domain-containing protein</fullName>
    </recommendedName>
</protein>
<evidence type="ECO:0000259" key="6">
    <source>
        <dbReference type="Pfam" id="PF18052"/>
    </source>
</evidence>
<keyword evidence="8" id="KW-1185">Reference proteome</keyword>
<sequence>MAESIIYGVAQTIIENLGSQIFQEIGKICGVEKEIEKLKGTVSRIQAILKDAEEQQRHNHQVKDWLEKLKGAVDEANDLLSKYGTKTPKQKAGKKITKEVRNFFSNSNQIAFRIDMNEKLKKIRKKLDAIVKDSEEFKLKVIPMEMEEDAGDPHVSVPGIGPSASTTVTAAEGLDKEKVD</sequence>
<evidence type="ECO:0000256" key="4">
    <source>
        <dbReference type="ARBA" id="ARBA00022840"/>
    </source>
</evidence>
<comment type="caution">
    <text evidence="7">The sequence shown here is derived from an EMBL/GenBank/DDBJ whole genome shotgun (WGS) entry which is preliminary data.</text>
</comment>
<dbReference type="GO" id="GO:0005524">
    <property type="term" value="F:ATP binding"/>
    <property type="evidence" value="ECO:0007669"/>
    <property type="project" value="UniProtKB-KW"/>
</dbReference>
<evidence type="ECO:0000313" key="7">
    <source>
        <dbReference type="EMBL" id="KAL0006840.1"/>
    </source>
</evidence>
<dbReference type="Proteomes" id="UP001459277">
    <property type="component" value="Unassembled WGS sequence"/>
</dbReference>